<organism evidence="2">
    <name type="scientific">Picea glauca</name>
    <name type="common">White spruce</name>
    <name type="synonym">Pinus glauca</name>
    <dbReference type="NCBI Taxonomy" id="3330"/>
    <lineage>
        <taxon>Eukaryota</taxon>
        <taxon>Viridiplantae</taxon>
        <taxon>Streptophyta</taxon>
        <taxon>Embryophyta</taxon>
        <taxon>Tracheophyta</taxon>
        <taxon>Spermatophyta</taxon>
        <taxon>Pinopsida</taxon>
        <taxon>Pinidae</taxon>
        <taxon>Conifers I</taxon>
        <taxon>Pinales</taxon>
        <taxon>Pinaceae</taxon>
        <taxon>Picea</taxon>
    </lineage>
</organism>
<reference evidence="2" key="1">
    <citation type="journal article" date="2015" name="Genome Biol. Evol.">
        <title>Organellar Genomes of White Spruce (Picea glauca): Assembly and Annotation.</title>
        <authorList>
            <person name="Jackman S.D."/>
            <person name="Warren R.L."/>
            <person name="Gibb E.A."/>
            <person name="Vandervalk B.P."/>
            <person name="Mohamadi H."/>
            <person name="Chu J."/>
            <person name="Raymond A."/>
            <person name="Pleasance S."/>
            <person name="Coope R."/>
            <person name="Wildung M.R."/>
            <person name="Ritland C.E."/>
            <person name="Bousquet J."/>
            <person name="Jones S.J."/>
            <person name="Bohlmann J."/>
            <person name="Birol I."/>
        </authorList>
    </citation>
    <scope>NUCLEOTIDE SEQUENCE [LARGE SCALE GENOMIC DNA]</scope>
    <source>
        <tissue evidence="2">Flushing bud</tissue>
    </source>
</reference>
<keyword evidence="2" id="KW-0496">Mitochondrion</keyword>
<evidence type="ECO:0000256" key="1">
    <source>
        <dbReference type="SAM" id="Phobius"/>
    </source>
</evidence>
<evidence type="ECO:0000313" key="2">
    <source>
        <dbReference type="EMBL" id="KUM46839.1"/>
    </source>
</evidence>
<comment type="caution">
    <text evidence="2">The sequence shown here is derived from an EMBL/GenBank/DDBJ whole genome shotgun (WGS) entry which is preliminary data.</text>
</comment>
<keyword evidence="1" id="KW-0812">Transmembrane</keyword>
<geneLocation type="mitochondrion" evidence="2"/>
<dbReference type="AlphaFoldDB" id="A0A101LWW9"/>
<keyword evidence="1" id="KW-0472">Membrane</keyword>
<feature type="transmembrane region" description="Helical" evidence="1">
    <location>
        <begin position="53"/>
        <end position="73"/>
    </location>
</feature>
<gene>
    <name evidence="2" type="ORF">ABT39_MTgene6294</name>
</gene>
<feature type="transmembrane region" description="Helical" evidence="1">
    <location>
        <begin position="16"/>
        <end position="46"/>
    </location>
</feature>
<dbReference type="EMBL" id="LKAM01000009">
    <property type="protein sequence ID" value="KUM46839.1"/>
    <property type="molecule type" value="Genomic_DNA"/>
</dbReference>
<sequence>MDFIHTILGIPHLLSHLLFCCCGLLFCCCGLVILHFPVGLLLVGVFRGISQGLTFYVLLLHLIFQLYILGLQLL</sequence>
<accession>A0A101LWW9</accession>
<proteinExistence type="predicted"/>
<keyword evidence="1" id="KW-1133">Transmembrane helix</keyword>
<protein>
    <submittedName>
        <fullName evidence="2">Uncharacterized protein</fullName>
    </submittedName>
</protein>
<name>A0A101LWW9_PICGL</name>